<evidence type="ECO:0000313" key="1">
    <source>
        <dbReference type="EMBL" id="KAK8009414.1"/>
    </source>
</evidence>
<comment type="caution">
    <text evidence="1">The sequence shown here is derived from an EMBL/GenBank/DDBJ whole genome shotgun (WGS) entry which is preliminary data.</text>
</comment>
<keyword evidence="2" id="KW-1185">Reference proteome</keyword>
<protein>
    <submittedName>
        <fullName evidence="1">Uncharacterized protein</fullName>
    </submittedName>
</protein>
<accession>A0ABR1RFN5</accession>
<reference evidence="1 2" key="1">
    <citation type="submission" date="2023-01" db="EMBL/GenBank/DDBJ databases">
        <title>Analysis of 21 Apiospora genomes using comparative genomics revels a genus with tremendous synthesis potential of carbohydrate active enzymes and secondary metabolites.</title>
        <authorList>
            <person name="Sorensen T."/>
        </authorList>
    </citation>
    <scope>NUCLEOTIDE SEQUENCE [LARGE SCALE GENOMIC DNA]</scope>
    <source>
        <strain evidence="1 2">CBS 20057</strain>
    </source>
</reference>
<organism evidence="1 2">
    <name type="scientific">Apiospora marii</name>
    <dbReference type="NCBI Taxonomy" id="335849"/>
    <lineage>
        <taxon>Eukaryota</taxon>
        <taxon>Fungi</taxon>
        <taxon>Dikarya</taxon>
        <taxon>Ascomycota</taxon>
        <taxon>Pezizomycotina</taxon>
        <taxon>Sordariomycetes</taxon>
        <taxon>Xylariomycetidae</taxon>
        <taxon>Amphisphaeriales</taxon>
        <taxon>Apiosporaceae</taxon>
        <taxon>Apiospora</taxon>
    </lineage>
</organism>
<dbReference type="Proteomes" id="UP001396898">
    <property type="component" value="Unassembled WGS sequence"/>
</dbReference>
<evidence type="ECO:0000313" key="2">
    <source>
        <dbReference type="Proteomes" id="UP001396898"/>
    </source>
</evidence>
<dbReference type="EMBL" id="JAQQWI010000016">
    <property type="protein sequence ID" value="KAK8009414.1"/>
    <property type="molecule type" value="Genomic_DNA"/>
</dbReference>
<gene>
    <name evidence="1" type="ORF">PG991_011965</name>
</gene>
<name>A0ABR1RFN5_9PEZI</name>
<sequence length="85" mass="10022">MPLARSVAPIWLNAFMAPRYLKDPPFWRFSSFNSTRGMLGSRGFILRPSRLESSRERMHGVLVTELSSRSWAWTMLSYRRQREEA</sequence>
<proteinExistence type="predicted"/>